<dbReference type="GeneTree" id="ENSGT00940000154146"/>
<evidence type="ECO:0000256" key="1">
    <source>
        <dbReference type="ARBA" id="ARBA00004496"/>
    </source>
</evidence>
<evidence type="ECO:0000256" key="3">
    <source>
        <dbReference type="ARBA" id="ARBA00022553"/>
    </source>
</evidence>
<evidence type="ECO:0000256" key="2">
    <source>
        <dbReference type="ARBA" id="ARBA00022490"/>
    </source>
</evidence>
<dbReference type="GO" id="GO:0071875">
    <property type="term" value="P:adrenergic receptor signaling pathway"/>
    <property type="evidence" value="ECO:0007669"/>
    <property type="project" value="TreeGrafter"/>
</dbReference>
<keyword evidence="4" id="KW-0344">Guanine-nucleotide releasing factor</keyword>
<dbReference type="InterPro" id="IPR000219">
    <property type="entry name" value="DH_dom"/>
</dbReference>
<dbReference type="GO" id="GO:0008270">
    <property type="term" value="F:zinc ion binding"/>
    <property type="evidence" value="ECO:0007669"/>
    <property type="project" value="UniProtKB-KW"/>
</dbReference>
<dbReference type="Ensembl" id="ENSEBUT00000002847.1">
    <property type="protein sequence ID" value="ENSEBUP00000002492.1"/>
    <property type="gene ID" value="ENSEBUG00000001915.1"/>
</dbReference>
<protein>
    <recommendedName>
        <fullName evidence="14">Rho guanine nucleotide exchange factor 2</fullName>
    </recommendedName>
</protein>
<dbReference type="InterPro" id="IPR035899">
    <property type="entry name" value="DBL_dom_sf"/>
</dbReference>
<dbReference type="FunFam" id="1.20.900.10:FF:000004">
    <property type="entry name" value="Rho guanine nucleotide exchange factor 2"/>
    <property type="match status" value="1"/>
</dbReference>
<keyword evidence="6" id="KW-0863">Zinc-finger</keyword>
<evidence type="ECO:0000313" key="12">
    <source>
        <dbReference type="Ensembl" id="ENSEBUP00000002492.1"/>
    </source>
</evidence>
<keyword evidence="2" id="KW-0963">Cytoplasm</keyword>
<reference evidence="12" key="1">
    <citation type="submission" date="2025-08" db="UniProtKB">
        <authorList>
            <consortium name="Ensembl"/>
        </authorList>
    </citation>
    <scope>IDENTIFICATION</scope>
</reference>
<dbReference type="InterPro" id="IPR046349">
    <property type="entry name" value="C1-like_sf"/>
</dbReference>
<evidence type="ECO:0000259" key="11">
    <source>
        <dbReference type="PROSITE" id="PS50081"/>
    </source>
</evidence>
<dbReference type="SUPFAM" id="SSF48065">
    <property type="entry name" value="DBL homology domain (DH-domain)"/>
    <property type="match status" value="1"/>
</dbReference>
<evidence type="ECO:0000256" key="8">
    <source>
        <dbReference type="ARBA" id="ARBA00023054"/>
    </source>
</evidence>
<dbReference type="PROSITE" id="PS50010">
    <property type="entry name" value="DH_2"/>
    <property type="match status" value="1"/>
</dbReference>
<dbReference type="GO" id="GO:0043123">
    <property type="term" value="P:positive regulation of canonical NF-kappaB signal transduction"/>
    <property type="evidence" value="ECO:0007669"/>
    <property type="project" value="TreeGrafter"/>
</dbReference>
<dbReference type="GO" id="GO:0005085">
    <property type="term" value="F:guanyl-nucleotide exchange factor activity"/>
    <property type="evidence" value="ECO:0007669"/>
    <property type="project" value="UniProtKB-KW"/>
</dbReference>
<dbReference type="CDD" id="cd00160">
    <property type="entry name" value="RhoGEF"/>
    <property type="match status" value="1"/>
</dbReference>
<dbReference type="AlphaFoldDB" id="A0A8C4N7W7"/>
<name>A0A8C4N7W7_EPTBU</name>
<dbReference type="Proteomes" id="UP000694388">
    <property type="component" value="Unplaced"/>
</dbReference>
<dbReference type="GO" id="GO:0005737">
    <property type="term" value="C:cytoplasm"/>
    <property type="evidence" value="ECO:0007669"/>
    <property type="project" value="UniProtKB-SubCell"/>
</dbReference>
<dbReference type="SMART" id="SM00325">
    <property type="entry name" value="RhoGEF"/>
    <property type="match status" value="1"/>
</dbReference>
<keyword evidence="5" id="KW-0479">Metal-binding</keyword>
<feature type="region of interest" description="Disordered" evidence="9">
    <location>
        <begin position="38"/>
        <end position="81"/>
    </location>
</feature>
<dbReference type="SUPFAM" id="SSF57889">
    <property type="entry name" value="Cysteine-rich domain"/>
    <property type="match status" value="1"/>
</dbReference>
<organism evidence="12 13">
    <name type="scientific">Eptatretus burgeri</name>
    <name type="common">Inshore hagfish</name>
    <dbReference type="NCBI Taxonomy" id="7764"/>
    <lineage>
        <taxon>Eukaryota</taxon>
        <taxon>Metazoa</taxon>
        <taxon>Chordata</taxon>
        <taxon>Craniata</taxon>
        <taxon>Vertebrata</taxon>
        <taxon>Cyclostomata</taxon>
        <taxon>Myxini</taxon>
        <taxon>Myxiniformes</taxon>
        <taxon>Myxinidae</taxon>
        <taxon>Eptatretinae</taxon>
        <taxon>Eptatretus</taxon>
    </lineage>
</organism>
<keyword evidence="13" id="KW-1185">Reference proteome</keyword>
<dbReference type="InterPro" id="IPR002219">
    <property type="entry name" value="PKC_DAG/PE"/>
</dbReference>
<dbReference type="InterPro" id="IPR051632">
    <property type="entry name" value="Rho_GEF"/>
</dbReference>
<feature type="compositionally biased region" description="Polar residues" evidence="9">
    <location>
        <begin position="165"/>
        <end position="174"/>
    </location>
</feature>
<feature type="region of interest" description="Disordered" evidence="9">
    <location>
        <begin position="143"/>
        <end position="178"/>
    </location>
</feature>
<evidence type="ECO:0000256" key="5">
    <source>
        <dbReference type="ARBA" id="ARBA00022723"/>
    </source>
</evidence>
<evidence type="ECO:0000256" key="9">
    <source>
        <dbReference type="SAM" id="MobiDB-lite"/>
    </source>
</evidence>
<keyword evidence="7" id="KW-0862">Zinc</keyword>
<keyword evidence="3" id="KW-0597">Phosphoprotein</keyword>
<dbReference type="GO" id="GO:0015629">
    <property type="term" value="C:actin cytoskeleton"/>
    <property type="evidence" value="ECO:0007669"/>
    <property type="project" value="TreeGrafter"/>
</dbReference>
<feature type="domain" description="Phorbol-ester/DAG-type" evidence="11">
    <location>
        <begin position="409"/>
        <end position="457"/>
    </location>
</feature>
<dbReference type="PANTHER" id="PTHR13944">
    <property type="entry name" value="AGAP007712-PA"/>
    <property type="match status" value="1"/>
</dbReference>
<dbReference type="PROSITE" id="PS50081">
    <property type="entry name" value="ZF_DAG_PE_2"/>
    <property type="match status" value="1"/>
</dbReference>
<dbReference type="GO" id="GO:0005078">
    <property type="term" value="F:MAP-kinase scaffold activity"/>
    <property type="evidence" value="ECO:0007669"/>
    <property type="project" value="TreeGrafter"/>
</dbReference>
<evidence type="ECO:0000259" key="10">
    <source>
        <dbReference type="PROSITE" id="PS50010"/>
    </source>
</evidence>
<evidence type="ECO:0008006" key="14">
    <source>
        <dbReference type="Google" id="ProtNLM"/>
    </source>
</evidence>
<dbReference type="Gene3D" id="3.30.60.20">
    <property type="match status" value="1"/>
</dbReference>
<proteinExistence type="predicted"/>
<comment type="subcellular location">
    <subcellularLocation>
        <location evidence="1">Cytoplasm</location>
    </subcellularLocation>
</comment>
<evidence type="ECO:0000256" key="7">
    <source>
        <dbReference type="ARBA" id="ARBA00022833"/>
    </source>
</evidence>
<evidence type="ECO:0000313" key="13">
    <source>
        <dbReference type="Proteomes" id="UP000694388"/>
    </source>
</evidence>
<dbReference type="Pfam" id="PF00621">
    <property type="entry name" value="RhoGEF"/>
    <property type="match status" value="1"/>
</dbReference>
<reference evidence="12" key="2">
    <citation type="submission" date="2025-09" db="UniProtKB">
        <authorList>
            <consortium name="Ensembl"/>
        </authorList>
    </citation>
    <scope>IDENTIFICATION</scope>
</reference>
<feature type="compositionally biased region" description="Basic and acidic residues" evidence="9">
    <location>
        <begin position="153"/>
        <end position="163"/>
    </location>
</feature>
<keyword evidence="8" id="KW-0175">Coiled coil</keyword>
<dbReference type="PANTHER" id="PTHR13944:SF18">
    <property type="entry name" value="A-KINASE ANCHOR PROTEIN 13"/>
    <property type="match status" value="1"/>
</dbReference>
<accession>A0A8C4N7W7</accession>
<sequence>MVWQDRMRRHYDLAGRAMDPSAQDVLLLKVHREAWRDPADFGRKPASLGDATQAEPDPQDAELDPPRQAVRSSSTTGAHWVTQEEAALRKATDMMSVVPPRASAAGDGCYLGNTGSGAQIMRSPEEEEEKDLVADVPLRRTRVHGAAQSSHRHSWEPGKRVSWDDTVQSRSSIGQLPRESRFHERSVSWCSIKKDRRPSLPSYYSFSLDCLDGDGVSQDDEMAEEELQSACSRGPRDPRRAPLVASDDADVNWALLSSANCAATKRGMSGGKRHWGVSMPSLAGISQHEADDRPWRQQGLKHKERTKLNAHLNGSVTSLQAFGSRRGSDKYVSTGADSLPNLQSDIYGSQVSLQECINVQGSSHKQHGGKKGDEKGGLSRTLSMLKNRMSSIREKGKGKKVEKDNAIPPHQFELYYPITGASKCHYCGHVLKPREVIRCLRGGMITHKHCKDKVSACVQVQLRKSDSLLSVEHEGVTNKLGPKGKERPRSVVLLPQTGDMPSMGNLVRHTLYSSALCKSISTINISGGYTDVERVSYGLHRSKSQSSEGLHKANMATSMESLVDEDSLNLNFMGDFETVEKYLEKDSWSQAVEEKFAKKQKKNIIQRQDVIYELMYTEMNYVRTLRILSEIYRHGFSAELQLDASVTDKVFPCLNDLIDLHTQFLWRLLDRRKEGLKDRSDRNFTVQCIGDLLRQQFSKETGEKMKDVYGAFCSQQEEAVNTYKELLSKEKKLQNFIKKQSMNPQVRRQGLQECVLLITQRLTKYPPLIDRIAKCTKGKGVQFCFVSVEQPVGSHVYHCGFFFFSIFT</sequence>
<evidence type="ECO:0000256" key="4">
    <source>
        <dbReference type="ARBA" id="ARBA00022658"/>
    </source>
</evidence>
<dbReference type="Gene3D" id="1.20.900.10">
    <property type="entry name" value="Dbl homology (DH) domain"/>
    <property type="match status" value="1"/>
</dbReference>
<feature type="domain" description="DH" evidence="10">
    <location>
        <begin position="606"/>
        <end position="808"/>
    </location>
</feature>
<evidence type="ECO:0000256" key="6">
    <source>
        <dbReference type="ARBA" id="ARBA00022771"/>
    </source>
</evidence>
<dbReference type="GO" id="GO:0016020">
    <property type="term" value="C:membrane"/>
    <property type="evidence" value="ECO:0007669"/>
    <property type="project" value="TreeGrafter"/>
</dbReference>
<dbReference type="GO" id="GO:0035023">
    <property type="term" value="P:regulation of Rho protein signal transduction"/>
    <property type="evidence" value="ECO:0007669"/>
    <property type="project" value="TreeGrafter"/>
</dbReference>